<evidence type="ECO:0000259" key="9">
    <source>
        <dbReference type="PROSITE" id="PS50162"/>
    </source>
</evidence>
<dbReference type="PROSITE" id="PS50162">
    <property type="entry name" value="RECA_2"/>
    <property type="match status" value="1"/>
</dbReference>
<keyword evidence="5" id="KW-0234">DNA repair</keyword>
<reference evidence="10" key="1">
    <citation type="journal article" date="2012" name="Proc. Natl. Acad. Sci. U.S.A.">
        <title>Antigenic diversity is generated by distinct evolutionary mechanisms in African trypanosome species.</title>
        <authorList>
            <person name="Jackson A.P."/>
            <person name="Berry A."/>
            <person name="Aslett M."/>
            <person name="Allison H.C."/>
            <person name="Burton P."/>
            <person name="Vavrova-Anderson J."/>
            <person name="Brown R."/>
            <person name="Browne H."/>
            <person name="Corton N."/>
            <person name="Hauser H."/>
            <person name="Gamble J."/>
            <person name="Gilderthorp R."/>
            <person name="Marcello L."/>
            <person name="McQuillan J."/>
            <person name="Otto T.D."/>
            <person name="Quail M.A."/>
            <person name="Sanders M.J."/>
            <person name="van Tonder A."/>
            <person name="Ginger M.L."/>
            <person name="Field M.C."/>
            <person name="Barry J.D."/>
            <person name="Hertz-Fowler C."/>
            <person name="Berriman M."/>
        </authorList>
    </citation>
    <scope>NUCLEOTIDE SEQUENCE</scope>
    <source>
        <strain evidence="10">Y486</strain>
    </source>
</reference>
<dbReference type="InterPro" id="IPR027417">
    <property type="entry name" value="P-loop_NTPase"/>
</dbReference>
<dbReference type="GO" id="GO:0007131">
    <property type="term" value="P:reciprocal meiotic recombination"/>
    <property type="evidence" value="ECO:0007669"/>
    <property type="project" value="TreeGrafter"/>
</dbReference>
<evidence type="ECO:0000256" key="2">
    <source>
        <dbReference type="ARBA" id="ARBA00022741"/>
    </source>
</evidence>
<dbReference type="AlphaFoldDB" id="G0UAE4"/>
<evidence type="ECO:0000256" key="4">
    <source>
        <dbReference type="ARBA" id="ARBA00022840"/>
    </source>
</evidence>
<keyword evidence="4" id="KW-0067">ATP-binding</keyword>
<dbReference type="GO" id="GO:0000707">
    <property type="term" value="P:meiotic DNA recombinase assembly"/>
    <property type="evidence" value="ECO:0007669"/>
    <property type="project" value="TreeGrafter"/>
</dbReference>
<dbReference type="InterPro" id="IPR020588">
    <property type="entry name" value="RecA_ATP-bd"/>
</dbReference>
<name>G0UAE4_TRYVY</name>
<keyword evidence="3" id="KW-0227">DNA damage</keyword>
<dbReference type="GO" id="GO:0033063">
    <property type="term" value="C:Rad51B-Rad51C-Rad51D-XRCC2 complex"/>
    <property type="evidence" value="ECO:0007669"/>
    <property type="project" value="TreeGrafter"/>
</dbReference>
<evidence type="ECO:0000256" key="6">
    <source>
        <dbReference type="ARBA" id="ARBA00023242"/>
    </source>
</evidence>
<organism evidence="10">
    <name type="scientific">Trypanosoma vivax (strain Y486)</name>
    <dbReference type="NCBI Taxonomy" id="1055687"/>
    <lineage>
        <taxon>Eukaryota</taxon>
        <taxon>Discoba</taxon>
        <taxon>Euglenozoa</taxon>
        <taxon>Kinetoplastea</taxon>
        <taxon>Metakinetoplastina</taxon>
        <taxon>Trypanosomatida</taxon>
        <taxon>Trypanosomatidae</taxon>
        <taxon>Trypanosoma</taxon>
        <taxon>Duttonella</taxon>
    </lineage>
</organism>
<feature type="domain" description="RecA family profile 1" evidence="9">
    <location>
        <begin position="176"/>
        <end position="461"/>
    </location>
</feature>
<accession>G0UAE4</accession>
<feature type="compositionally biased region" description="Polar residues" evidence="8">
    <location>
        <begin position="402"/>
        <end position="412"/>
    </location>
</feature>
<evidence type="ECO:0000256" key="5">
    <source>
        <dbReference type="ARBA" id="ARBA00023204"/>
    </source>
</evidence>
<dbReference type="GO" id="GO:0005524">
    <property type="term" value="F:ATP binding"/>
    <property type="evidence" value="ECO:0007669"/>
    <property type="project" value="UniProtKB-KW"/>
</dbReference>
<dbReference type="Pfam" id="PF08423">
    <property type="entry name" value="Rad51"/>
    <property type="match status" value="1"/>
</dbReference>
<evidence type="ECO:0000256" key="1">
    <source>
        <dbReference type="ARBA" id="ARBA00004123"/>
    </source>
</evidence>
<dbReference type="SUPFAM" id="SSF52540">
    <property type="entry name" value="P-loop containing nucleoside triphosphate hydrolases"/>
    <property type="match status" value="1"/>
</dbReference>
<feature type="region of interest" description="Disordered" evidence="8">
    <location>
        <begin position="1"/>
        <end position="25"/>
    </location>
</feature>
<dbReference type="InterPro" id="IPR013632">
    <property type="entry name" value="Rad51_C"/>
</dbReference>
<feature type="region of interest" description="Disordered" evidence="8">
    <location>
        <begin position="526"/>
        <end position="550"/>
    </location>
</feature>
<dbReference type="VEuPathDB" id="TriTrypDB:TvY486_1102620"/>
<gene>
    <name evidence="10" type="ORF">TVY486_1102620</name>
</gene>
<keyword evidence="2" id="KW-0547">Nucleotide-binding</keyword>
<feature type="region of interest" description="Disordered" evidence="8">
    <location>
        <begin position="390"/>
        <end position="413"/>
    </location>
</feature>
<dbReference type="GO" id="GO:0000400">
    <property type="term" value="F:four-way junction DNA binding"/>
    <property type="evidence" value="ECO:0007669"/>
    <property type="project" value="TreeGrafter"/>
</dbReference>
<dbReference type="GO" id="GO:0008821">
    <property type="term" value="F:crossover junction DNA endonuclease activity"/>
    <property type="evidence" value="ECO:0007669"/>
    <property type="project" value="TreeGrafter"/>
</dbReference>
<evidence type="ECO:0000256" key="3">
    <source>
        <dbReference type="ARBA" id="ARBA00022763"/>
    </source>
</evidence>
<dbReference type="GO" id="GO:0140664">
    <property type="term" value="F:ATP-dependent DNA damage sensor activity"/>
    <property type="evidence" value="ECO:0007669"/>
    <property type="project" value="InterPro"/>
</dbReference>
<evidence type="ECO:0000313" key="10">
    <source>
        <dbReference type="EMBL" id="CCC52777.1"/>
    </source>
</evidence>
<proteinExistence type="predicted"/>
<comment type="subcellular location">
    <subcellularLocation>
        <location evidence="1">Nucleus</location>
    </subcellularLocation>
</comment>
<dbReference type="GO" id="GO:0033065">
    <property type="term" value="C:Rad51C-XRCC3 complex"/>
    <property type="evidence" value="ECO:0007669"/>
    <property type="project" value="TreeGrafter"/>
</dbReference>
<dbReference type="PANTHER" id="PTHR46239">
    <property type="entry name" value="DNA REPAIR PROTEIN RAD51 HOMOLOG 3 RAD51C"/>
    <property type="match status" value="1"/>
</dbReference>
<sequence>MVRQLPFTKNRKRPGTKNDQSPKHKEKERRYLFLFPLLFSPLPFADNWYFHDKGSTRCSLAAGAMSVEHCRFLCPGLKAKLQAAGFLWVEDIRHFTEAAGIGAPLSTGSTAMEFASSQATSAFMQRCPQFTFAEATEVLEALVSLPQNHSNTELLSTASLEIQSLRSLLEQEENKKVEKVTTFCRSLDIILGGGMMVGGLTEICGPPGVGKTQLLMQLAVNCTLPRRLGGLEGACLFIDTEGSFVPDRFHEIVYAAVKDVKEDTLFHDVLNAKRYGDVVLEATECGSTAECNGHMPSANPYSGAVELPRKRGRHETAATTTTATATSFTVDHVIKQTKYIRILDVLSLVAFLNLLPAYITDHPSIRMVIVDSIACPFRSFLQLGNTLPASEATGRSPPTGCVESTSPNSRGSTGMGFGCNSSAASDKQLVWRRSRLLFRCGQILQQYARELNLCIVVSNQMACRTVDNSSTEYSRTLVPAFGDVWAHALHVRIVLTHQHDALLQGDKVREGTSCYENVVLMPSNEGLVTGEDDGQNANDESDRGASSNSRVNAVQHRMARLVKSPSRPQGQCCFCISQKGIRDVLRVN</sequence>
<dbReference type="GO" id="GO:0005657">
    <property type="term" value="C:replication fork"/>
    <property type="evidence" value="ECO:0007669"/>
    <property type="project" value="TreeGrafter"/>
</dbReference>
<evidence type="ECO:0000256" key="7">
    <source>
        <dbReference type="ARBA" id="ARBA00040674"/>
    </source>
</evidence>
<protein>
    <recommendedName>
        <fullName evidence="7">DNA repair protein RAD51 homolog 3</fullName>
    </recommendedName>
</protein>
<dbReference type="PANTHER" id="PTHR46239:SF1">
    <property type="entry name" value="DNA REPAIR PROTEIN RAD51 HOMOLOG 3"/>
    <property type="match status" value="1"/>
</dbReference>
<dbReference type="InterPro" id="IPR052093">
    <property type="entry name" value="HR_Repair_Mediator"/>
</dbReference>
<dbReference type="EMBL" id="HE573027">
    <property type="protein sequence ID" value="CCC52777.1"/>
    <property type="molecule type" value="Genomic_DNA"/>
</dbReference>
<keyword evidence="6" id="KW-0539">Nucleus</keyword>
<dbReference type="Gene3D" id="3.40.50.300">
    <property type="entry name" value="P-loop containing nucleotide triphosphate hydrolases"/>
    <property type="match status" value="1"/>
</dbReference>
<evidence type="ECO:0000256" key="8">
    <source>
        <dbReference type="SAM" id="MobiDB-lite"/>
    </source>
</evidence>